<comment type="caution">
    <text evidence="3">The sequence shown here is derived from an EMBL/GenBank/DDBJ whole genome shotgun (WGS) entry which is preliminary data.</text>
</comment>
<organism evidence="3 4">
    <name type="scientific">Pseudonocardia spirodelae</name>
    <dbReference type="NCBI Taxonomy" id="3133431"/>
    <lineage>
        <taxon>Bacteria</taxon>
        <taxon>Bacillati</taxon>
        <taxon>Actinomycetota</taxon>
        <taxon>Actinomycetes</taxon>
        <taxon>Pseudonocardiales</taxon>
        <taxon>Pseudonocardiaceae</taxon>
        <taxon>Pseudonocardia</taxon>
    </lineage>
</organism>
<evidence type="ECO:0000256" key="1">
    <source>
        <dbReference type="SAM" id="MobiDB-lite"/>
    </source>
</evidence>
<proteinExistence type="predicted"/>
<keyword evidence="2" id="KW-0812">Transmembrane</keyword>
<sequence length="152" mass="14173">MPCRRPSDRGDDGAVTVEAALALGTLVAVTVAAVGAVAAVAAAVRCTDAARELARQAARGDADRGRVVAAELAPAGAEPELRLEGDLVVVTVRVRPAGPLPVTLSGSATAALEPGVTAGGAPAGGTAAGGTAAGGTGTGDTGAPVAAAGSGS</sequence>
<name>A0ABU8T4V6_9PSEU</name>
<dbReference type="Proteomes" id="UP001364211">
    <property type="component" value="Unassembled WGS sequence"/>
</dbReference>
<dbReference type="InterPro" id="IPR049790">
    <property type="entry name" value="Rv3655c/TadE"/>
</dbReference>
<feature type="transmembrane region" description="Helical" evidence="2">
    <location>
        <begin position="20"/>
        <end position="44"/>
    </location>
</feature>
<keyword evidence="2" id="KW-1133">Transmembrane helix</keyword>
<protein>
    <submittedName>
        <fullName evidence="3">TadE family type IV pilus minor pilin</fullName>
    </submittedName>
</protein>
<keyword evidence="4" id="KW-1185">Reference proteome</keyword>
<dbReference type="RefSeq" id="WP_340287763.1">
    <property type="nucleotide sequence ID" value="NZ_JBBJUP010000005.1"/>
</dbReference>
<feature type="compositionally biased region" description="Low complexity" evidence="1">
    <location>
        <begin position="141"/>
        <end position="152"/>
    </location>
</feature>
<evidence type="ECO:0000313" key="4">
    <source>
        <dbReference type="Proteomes" id="UP001364211"/>
    </source>
</evidence>
<feature type="region of interest" description="Disordered" evidence="1">
    <location>
        <begin position="118"/>
        <end position="152"/>
    </location>
</feature>
<keyword evidence="2" id="KW-0472">Membrane</keyword>
<dbReference type="NCBIfam" id="NF041390">
    <property type="entry name" value="TadE_Rv3655c"/>
    <property type="match status" value="1"/>
</dbReference>
<feature type="compositionally biased region" description="Gly residues" evidence="1">
    <location>
        <begin position="118"/>
        <end position="140"/>
    </location>
</feature>
<gene>
    <name evidence="3" type="ORF">WJX68_08580</name>
</gene>
<dbReference type="EMBL" id="JBBJUP010000005">
    <property type="protein sequence ID" value="MEJ8278981.1"/>
    <property type="molecule type" value="Genomic_DNA"/>
</dbReference>
<evidence type="ECO:0000256" key="2">
    <source>
        <dbReference type="SAM" id="Phobius"/>
    </source>
</evidence>
<accession>A0ABU8T4V6</accession>
<evidence type="ECO:0000313" key="3">
    <source>
        <dbReference type="EMBL" id="MEJ8278981.1"/>
    </source>
</evidence>
<reference evidence="3 4" key="1">
    <citation type="submission" date="2024-03" db="EMBL/GenBank/DDBJ databases">
        <title>Draft genome sequence of Pseudonocardia sp. DW16-2.</title>
        <authorList>
            <person name="Duangmal K."/>
        </authorList>
    </citation>
    <scope>NUCLEOTIDE SEQUENCE [LARGE SCALE GENOMIC DNA]</scope>
    <source>
        <strain evidence="3 4">DW16-2</strain>
    </source>
</reference>